<comment type="caution">
    <text evidence="2">The sequence shown here is derived from an EMBL/GenBank/DDBJ whole genome shotgun (WGS) entry which is preliminary data.</text>
</comment>
<proteinExistence type="predicted"/>
<dbReference type="OMA" id="PAVNICY"/>
<gene>
    <name evidence="2" type="ORF">TRAPUB_532</name>
</gene>
<accession>A0A1M2VLY2</accession>
<organism evidence="2 3">
    <name type="scientific">Trametes pubescens</name>
    <name type="common">White-rot fungus</name>
    <dbReference type="NCBI Taxonomy" id="154538"/>
    <lineage>
        <taxon>Eukaryota</taxon>
        <taxon>Fungi</taxon>
        <taxon>Dikarya</taxon>
        <taxon>Basidiomycota</taxon>
        <taxon>Agaricomycotina</taxon>
        <taxon>Agaricomycetes</taxon>
        <taxon>Polyporales</taxon>
        <taxon>Polyporaceae</taxon>
        <taxon>Trametes</taxon>
    </lineage>
</organism>
<protein>
    <submittedName>
        <fullName evidence="2">Uncharacterized protein</fullName>
    </submittedName>
</protein>
<reference evidence="2 3" key="1">
    <citation type="submission" date="2016-10" db="EMBL/GenBank/DDBJ databases">
        <title>Genome sequence of the basidiomycete white-rot fungus Trametes pubescens.</title>
        <authorList>
            <person name="Makela M.R."/>
            <person name="Granchi Z."/>
            <person name="Peng M."/>
            <person name="De Vries R.P."/>
            <person name="Grigoriev I."/>
            <person name="Riley R."/>
            <person name="Hilden K."/>
        </authorList>
    </citation>
    <scope>NUCLEOTIDE SEQUENCE [LARGE SCALE GENOMIC DNA]</scope>
    <source>
        <strain evidence="2 3">FBCC735</strain>
    </source>
</reference>
<name>A0A1M2VLY2_TRAPU</name>
<dbReference type="OrthoDB" id="2740299at2759"/>
<dbReference type="Proteomes" id="UP000184267">
    <property type="component" value="Unassembled WGS sequence"/>
</dbReference>
<keyword evidence="3" id="KW-1185">Reference proteome</keyword>
<evidence type="ECO:0000313" key="3">
    <source>
        <dbReference type="Proteomes" id="UP000184267"/>
    </source>
</evidence>
<dbReference type="EMBL" id="MNAD01001029">
    <property type="protein sequence ID" value="OJT08605.1"/>
    <property type="molecule type" value="Genomic_DNA"/>
</dbReference>
<dbReference type="AlphaFoldDB" id="A0A1M2VLY2"/>
<keyword evidence="1" id="KW-0732">Signal</keyword>
<sequence length="151" mass="15901">MMRCLLPTFALALFGYTVSATPVVPVTTNIAASFPRSALTIFGSPPTGSTIPGRNFTNVVSQEEFPADILVCPGNTCTNCSVFALEGRPLVNDCFGNPTPFNSVAVFQSSNQGLPFSILVGTPGCQQVTQVRAVNECFTVGGLIDAFKFAL</sequence>
<evidence type="ECO:0000313" key="2">
    <source>
        <dbReference type="EMBL" id="OJT08605.1"/>
    </source>
</evidence>
<feature type="chain" id="PRO_5012499419" evidence="1">
    <location>
        <begin position="21"/>
        <end position="151"/>
    </location>
</feature>
<evidence type="ECO:0000256" key="1">
    <source>
        <dbReference type="SAM" id="SignalP"/>
    </source>
</evidence>
<feature type="signal peptide" evidence="1">
    <location>
        <begin position="1"/>
        <end position="20"/>
    </location>
</feature>